<name>A0A3R7MIC6_PENVA</name>
<evidence type="ECO:0000256" key="1">
    <source>
        <dbReference type="ARBA" id="ARBA00022473"/>
    </source>
</evidence>
<dbReference type="Proteomes" id="UP000283509">
    <property type="component" value="Unassembled WGS sequence"/>
</dbReference>
<dbReference type="AlphaFoldDB" id="A0A3R7MIC6"/>
<sequence length="268" mass="28727">MPCHTLEGRRASACIETLSVTGCECEWCPETALYVTLRTSIGRNLTLSPNHVLFKSSPNSSQPISVFGSDINIGDVIFSANETGLQRTEVVGIDHDVTIGAYVPLTKEGTLVVDGTFVSCYPLLLGSMSSFRSFPLLLRPRPGLLLSMAAFVRDSAADTMGSFLDLLDVLSGTSKGTILQGSPPWSPSGAALKQNRSLEEGLLEEGEGESYYVSLVKLVGWAAFRGERAPQQVLQVNPQPDGGLLQAMKIRSMFSSLPSLLGALAKSW</sequence>
<dbReference type="GO" id="GO:0016540">
    <property type="term" value="P:protein autoprocessing"/>
    <property type="evidence" value="ECO:0007669"/>
    <property type="project" value="InterPro"/>
</dbReference>
<dbReference type="GO" id="GO:0005509">
    <property type="term" value="F:calcium ion binding"/>
    <property type="evidence" value="ECO:0007669"/>
    <property type="project" value="TreeGrafter"/>
</dbReference>
<organism evidence="3 4">
    <name type="scientific">Penaeus vannamei</name>
    <name type="common">Whiteleg shrimp</name>
    <name type="synonym">Litopenaeus vannamei</name>
    <dbReference type="NCBI Taxonomy" id="6689"/>
    <lineage>
        <taxon>Eukaryota</taxon>
        <taxon>Metazoa</taxon>
        <taxon>Ecdysozoa</taxon>
        <taxon>Arthropoda</taxon>
        <taxon>Crustacea</taxon>
        <taxon>Multicrustacea</taxon>
        <taxon>Malacostraca</taxon>
        <taxon>Eumalacostraca</taxon>
        <taxon>Eucarida</taxon>
        <taxon>Decapoda</taxon>
        <taxon>Dendrobranchiata</taxon>
        <taxon>Penaeoidea</taxon>
        <taxon>Penaeidae</taxon>
        <taxon>Penaeus</taxon>
    </lineage>
</organism>
<dbReference type="STRING" id="6689.A0A3R7MIC6"/>
<reference evidence="3 4" key="1">
    <citation type="submission" date="2018-04" db="EMBL/GenBank/DDBJ databases">
        <authorList>
            <person name="Zhang X."/>
            <person name="Yuan J."/>
            <person name="Li F."/>
            <person name="Xiang J."/>
        </authorList>
    </citation>
    <scope>NUCLEOTIDE SEQUENCE [LARGE SCALE GENOMIC DNA]</scope>
    <source>
        <tissue evidence="3">Muscle</tissue>
    </source>
</reference>
<evidence type="ECO:0000313" key="4">
    <source>
        <dbReference type="Proteomes" id="UP000283509"/>
    </source>
</evidence>
<dbReference type="SUPFAM" id="SSF51294">
    <property type="entry name" value="Hedgehog/intein (Hint) domain"/>
    <property type="match status" value="1"/>
</dbReference>
<dbReference type="GO" id="GO:0007267">
    <property type="term" value="P:cell-cell signaling"/>
    <property type="evidence" value="ECO:0007669"/>
    <property type="project" value="InterPro"/>
</dbReference>
<keyword evidence="1" id="KW-0217">Developmental protein</keyword>
<protein>
    <submittedName>
        <fullName evidence="3">Hedgehog</fullName>
    </submittedName>
</protein>
<dbReference type="InterPro" id="IPR001657">
    <property type="entry name" value="Hedgehog"/>
</dbReference>
<evidence type="ECO:0000313" key="3">
    <source>
        <dbReference type="EMBL" id="ROT82485.1"/>
    </source>
</evidence>
<dbReference type="GO" id="GO:0005615">
    <property type="term" value="C:extracellular space"/>
    <property type="evidence" value="ECO:0007669"/>
    <property type="project" value="TreeGrafter"/>
</dbReference>
<dbReference type="Pfam" id="PF01079">
    <property type="entry name" value="Hint"/>
    <property type="match status" value="1"/>
</dbReference>
<keyword evidence="4" id="KW-1185">Reference proteome</keyword>
<feature type="domain" description="Hedgehog protein Hint" evidence="2">
    <location>
        <begin position="32"/>
        <end position="122"/>
    </location>
</feature>
<dbReference type="PANTHER" id="PTHR11889:SF31">
    <property type="entry name" value="PROTEIN HEDGEHOG"/>
    <property type="match status" value="1"/>
</dbReference>
<reference evidence="3 4" key="2">
    <citation type="submission" date="2019-01" db="EMBL/GenBank/DDBJ databases">
        <title>The decoding of complex shrimp genome reveals the adaptation for benthos swimmer, frequently molting mechanism and breeding impact on genome.</title>
        <authorList>
            <person name="Sun Y."/>
            <person name="Gao Y."/>
            <person name="Yu Y."/>
        </authorList>
    </citation>
    <scope>NUCLEOTIDE SEQUENCE [LARGE SCALE GENOMIC DNA]</scope>
    <source>
        <tissue evidence="3">Muscle</tissue>
    </source>
</reference>
<dbReference type="InterPro" id="IPR050387">
    <property type="entry name" value="Hedgehog_Signaling"/>
</dbReference>
<dbReference type="InterPro" id="IPR001767">
    <property type="entry name" value="Hedgehog_Hint"/>
</dbReference>
<dbReference type="Gene3D" id="2.170.16.10">
    <property type="entry name" value="Hedgehog/Intein (Hint) domain"/>
    <property type="match status" value="1"/>
</dbReference>
<accession>A0A3R7MIC6</accession>
<dbReference type="EMBL" id="QCYY01000817">
    <property type="protein sequence ID" value="ROT82485.1"/>
    <property type="molecule type" value="Genomic_DNA"/>
</dbReference>
<evidence type="ECO:0000259" key="2">
    <source>
        <dbReference type="Pfam" id="PF01079"/>
    </source>
</evidence>
<dbReference type="GO" id="GO:0007224">
    <property type="term" value="P:smoothened signaling pathway"/>
    <property type="evidence" value="ECO:0007669"/>
    <property type="project" value="TreeGrafter"/>
</dbReference>
<gene>
    <name evidence="3" type="ORF">C7M84_024340</name>
</gene>
<dbReference type="CDD" id="cd00081">
    <property type="entry name" value="Hint"/>
    <property type="match status" value="1"/>
</dbReference>
<dbReference type="GO" id="GO:0010468">
    <property type="term" value="P:regulation of gene expression"/>
    <property type="evidence" value="ECO:0007669"/>
    <property type="project" value="TreeGrafter"/>
</dbReference>
<dbReference type="GO" id="GO:0005113">
    <property type="term" value="F:patched binding"/>
    <property type="evidence" value="ECO:0007669"/>
    <property type="project" value="TreeGrafter"/>
</dbReference>
<dbReference type="InterPro" id="IPR036844">
    <property type="entry name" value="Hint_dom_sf"/>
</dbReference>
<dbReference type="GO" id="GO:0001708">
    <property type="term" value="P:cell fate specification"/>
    <property type="evidence" value="ECO:0007669"/>
    <property type="project" value="TreeGrafter"/>
</dbReference>
<dbReference type="OrthoDB" id="5212at2759"/>
<dbReference type="PRINTS" id="PR00632">
    <property type="entry name" value="SONICHHOG"/>
</dbReference>
<dbReference type="PANTHER" id="PTHR11889">
    <property type="entry name" value="HEDGEHOG"/>
    <property type="match status" value="1"/>
</dbReference>
<comment type="caution">
    <text evidence="3">The sequence shown here is derived from an EMBL/GenBank/DDBJ whole genome shotgun (WGS) entry which is preliminary data.</text>
</comment>
<proteinExistence type="predicted"/>